<dbReference type="OrthoDB" id="3945418at2759"/>
<name>A0A8S4QUM6_9NEOP</name>
<dbReference type="AlphaFoldDB" id="A0A8S4QUM6"/>
<evidence type="ECO:0000313" key="2">
    <source>
        <dbReference type="Proteomes" id="UP000838756"/>
    </source>
</evidence>
<gene>
    <name evidence="1" type="primary">jg397</name>
    <name evidence="1" type="ORF">PAEG_LOCUS6795</name>
</gene>
<keyword evidence="2" id="KW-1185">Reference proteome</keyword>
<accession>A0A8S4QUM6</accession>
<evidence type="ECO:0000313" key="1">
    <source>
        <dbReference type="EMBL" id="CAH2223118.1"/>
    </source>
</evidence>
<reference evidence="1" key="1">
    <citation type="submission" date="2022-03" db="EMBL/GenBank/DDBJ databases">
        <authorList>
            <person name="Lindestad O."/>
        </authorList>
    </citation>
    <scope>NUCLEOTIDE SEQUENCE</scope>
</reference>
<feature type="non-terminal residue" evidence="1">
    <location>
        <position position="1"/>
    </location>
</feature>
<protein>
    <submittedName>
        <fullName evidence="1">Jg397 protein</fullName>
    </submittedName>
</protein>
<organism evidence="1 2">
    <name type="scientific">Pararge aegeria aegeria</name>
    <dbReference type="NCBI Taxonomy" id="348720"/>
    <lineage>
        <taxon>Eukaryota</taxon>
        <taxon>Metazoa</taxon>
        <taxon>Ecdysozoa</taxon>
        <taxon>Arthropoda</taxon>
        <taxon>Hexapoda</taxon>
        <taxon>Insecta</taxon>
        <taxon>Pterygota</taxon>
        <taxon>Neoptera</taxon>
        <taxon>Endopterygota</taxon>
        <taxon>Lepidoptera</taxon>
        <taxon>Glossata</taxon>
        <taxon>Ditrysia</taxon>
        <taxon>Papilionoidea</taxon>
        <taxon>Nymphalidae</taxon>
        <taxon>Satyrinae</taxon>
        <taxon>Satyrini</taxon>
        <taxon>Parargina</taxon>
        <taxon>Pararge</taxon>
    </lineage>
</organism>
<dbReference type="Proteomes" id="UP000838756">
    <property type="component" value="Unassembled WGS sequence"/>
</dbReference>
<dbReference type="EMBL" id="CAKXAJ010020538">
    <property type="protein sequence ID" value="CAH2223118.1"/>
    <property type="molecule type" value="Genomic_DNA"/>
</dbReference>
<proteinExistence type="predicted"/>
<sequence>ILQHWRVEYDGELDVQFDFLLSPKSPVSLRLVEW</sequence>
<comment type="caution">
    <text evidence="1">The sequence shown here is derived from an EMBL/GenBank/DDBJ whole genome shotgun (WGS) entry which is preliminary data.</text>
</comment>